<comment type="caution">
    <text evidence="2">The sequence shown here is derived from an EMBL/GenBank/DDBJ whole genome shotgun (WGS) entry which is preliminary data.</text>
</comment>
<organism evidence="2 3">
    <name type="scientific">Paenibacillus herberti</name>
    <dbReference type="NCBI Taxonomy" id="1619309"/>
    <lineage>
        <taxon>Bacteria</taxon>
        <taxon>Bacillati</taxon>
        <taxon>Bacillota</taxon>
        <taxon>Bacilli</taxon>
        <taxon>Bacillales</taxon>
        <taxon>Paenibacillaceae</taxon>
        <taxon>Paenibacillus</taxon>
    </lineage>
</organism>
<accession>A0A229NU07</accession>
<gene>
    <name evidence="2" type="ORF">CGZ75_20145</name>
</gene>
<protein>
    <submittedName>
        <fullName evidence="2">Uncharacterized protein</fullName>
    </submittedName>
</protein>
<name>A0A229NU07_9BACL</name>
<reference evidence="2 3" key="1">
    <citation type="submission" date="2017-07" db="EMBL/GenBank/DDBJ databases">
        <title>Paenibacillus herberti R33 genome sequencing and assembly.</title>
        <authorList>
            <person name="Su W."/>
        </authorList>
    </citation>
    <scope>NUCLEOTIDE SEQUENCE [LARGE SCALE GENOMIC DNA]</scope>
    <source>
        <strain evidence="2 3">R33</strain>
    </source>
</reference>
<keyword evidence="3" id="KW-1185">Reference proteome</keyword>
<evidence type="ECO:0000313" key="2">
    <source>
        <dbReference type="EMBL" id="OXM13376.1"/>
    </source>
</evidence>
<evidence type="ECO:0000256" key="1">
    <source>
        <dbReference type="SAM" id="Phobius"/>
    </source>
</evidence>
<feature type="transmembrane region" description="Helical" evidence="1">
    <location>
        <begin position="49"/>
        <end position="67"/>
    </location>
</feature>
<keyword evidence="1" id="KW-0472">Membrane</keyword>
<dbReference type="Proteomes" id="UP000215145">
    <property type="component" value="Unassembled WGS sequence"/>
</dbReference>
<dbReference type="AlphaFoldDB" id="A0A229NU07"/>
<feature type="transmembrane region" description="Helical" evidence="1">
    <location>
        <begin position="18"/>
        <end position="37"/>
    </location>
</feature>
<keyword evidence="1" id="KW-1133">Transmembrane helix</keyword>
<evidence type="ECO:0000313" key="3">
    <source>
        <dbReference type="Proteomes" id="UP000215145"/>
    </source>
</evidence>
<dbReference type="EMBL" id="NMUQ01000003">
    <property type="protein sequence ID" value="OXM13376.1"/>
    <property type="molecule type" value="Genomic_DNA"/>
</dbReference>
<sequence>MATIFFVTQSLVGDGLDFGLYAIIFSVSAAGFIFKAIRMKRRRDIVLSILYTLATLTFSVIHIVKLIENN</sequence>
<proteinExistence type="predicted"/>
<keyword evidence="1" id="KW-0812">Transmembrane</keyword>